<dbReference type="InterPro" id="IPR029056">
    <property type="entry name" value="Ribokinase-like"/>
</dbReference>
<reference evidence="6 7" key="1">
    <citation type="submission" date="2023-03" db="EMBL/GenBank/DDBJ databases">
        <title>Genome sequence of Microbacterium sp. KACC 23027.</title>
        <authorList>
            <person name="Kim S."/>
            <person name="Heo J."/>
            <person name="Kwon S.-W."/>
        </authorList>
    </citation>
    <scope>NUCLEOTIDE SEQUENCE [LARGE SCALE GENOMIC DNA]</scope>
    <source>
        <strain evidence="6 7">KACC 23027</strain>
    </source>
</reference>
<dbReference type="Proteomes" id="UP001214553">
    <property type="component" value="Chromosome"/>
</dbReference>
<dbReference type="Pfam" id="PF00294">
    <property type="entry name" value="PfkB"/>
    <property type="match status" value="1"/>
</dbReference>
<dbReference type="Gene3D" id="3.40.1190.20">
    <property type="match status" value="1"/>
</dbReference>
<dbReference type="PRINTS" id="PR00990">
    <property type="entry name" value="RIBOKINASE"/>
</dbReference>
<dbReference type="PANTHER" id="PTHR42774:SF3">
    <property type="entry name" value="KETOHEXOKINASE"/>
    <property type="match status" value="1"/>
</dbReference>
<protein>
    <submittedName>
        <fullName evidence="6">PfkB family carbohydrate kinase</fullName>
    </submittedName>
</protein>
<sequence length="302" mass="30093">MPEKRAHGLFVGLATLDIVSRVDRIPAANEKLTAESQFVAAGGPAANAAVTFAALGGTATLVTALGSSTVAQAIVADLRACGVRVVDVAPDLGAASVSSVLVTRSTGDRAVVGGDARGVLVSAPASEAVSELVEESDVLLLDGHHAAMAAAFAAAAQAAVVPVVVDAGRWKPAFADLLPHATEVVASADFRMPGHESGAAVAEHLVAEGVPVVVRTAGAGPVRWRTATGSGEVMTPAVAAVDTLGAGDVFHGAYAYAVANGVEDVASRVSYASEVASVRCTMIGPRSWLGAIATISLSQGDA</sequence>
<proteinExistence type="inferred from homology"/>
<dbReference type="InterPro" id="IPR002139">
    <property type="entry name" value="Ribo/fructo_kinase"/>
</dbReference>
<evidence type="ECO:0000313" key="7">
    <source>
        <dbReference type="Proteomes" id="UP001214553"/>
    </source>
</evidence>
<evidence type="ECO:0000313" key="6">
    <source>
        <dbReference type="EMBL" id="WEG08147.1"/>
    </source>
</evidence>
<gene>
    <name evidence="6" type="ORF">PU630_12985</name>
</gene>
<keyword evidence="2 4" id="KW-0808">Transferase</keyword>
<dbReference type="InterPro" id="IPR002173">
    <property type="entry name" value="Carboh/pur_kinase_PfkB_CS"/>
</dbReference>
<evidence type="ECO:0000259" key="5">
    <source>
        <dbReference type="Pfam" id="PF00294"/>
    </source>
</evidence>
<organism evidence="6 7">
    <name type="scientific">Microbacterium horticulturae</name>
    <dbReference type="NCBI Taxonomy" id="3028316"/>
    <lineage>
        <taxon>Bacteria</taxon>
        <taxon>Bacillati</taxon>
        <taxon>Actinomycetota</taxon>
        <taxon>Actinomycetes</taxon>
        <taxon>Micrococcales</taxon>
        <taxon>Microbacteriaceae</taxon>
        <taxon>Microbacterium</taxon>
    </lineage>
</organism>
<dbReference type="SUPFAM" id="SSF53613">
    <property type="entry name" value="Ribokinase-like"/>
    <property type="match status" value="1"/>
</dbReference>
<comment type="similarity">
    <text evidence="1 4">Belongs to the carbohydrate kinase PfkB family.</text>
</comment>
<evidence type="ECO:0000256" key="2">
    <source>
        <dbReference type="ARBA" id="ARBA00022679"/>
    </source>
</evidence>
<dbReference type="InterPro" id="IPR011611">
    <property type="entry name" value="PfkB_dom"/>
</dbReference>
<evidence type="ECO:0000256" key="4">
    <source>
        <dbReference type="RuleBase" id="RU003704"/>
    </source>
</evidence>
<evidence type="ECO:0000256" key="3">
    <source>
        <dbReference type="ARBA" id="ARBA00022777"/>
    </source>
</evidence>
<dbReference type="InterPro" id="IPR052562">
    <property type="entry name" value="Ketohexokinase-related"/>
</dbReference>
<evidence type="ECO:0000256" key="1">
    <source>
        <dbReference type="ARBA" id="ARBA00010688"/>
    </source>
</evidence>
<keyword evidence="3 4" id="KW-0418">Kinase</keyword>
<keyword evidence="7" id="KW-1185">Reference proteome</keyword>
<accession>A0ABY8BXA3</accession>
<feature type="domain" description="Carbohydrate kinase PfkB" evidence="5">
    <location>
        <begin position="10"/>
        <end position="286"/>
    </location>
</feature>
<name>A0ABY8BXA3_9MICO</name>
<dbReference type="PANTHER" id="PTHR42774">
    <property type="entry name" value="PHOSPHOTRANSFERASE SYSTEM TRANSPORT PROTEIN"/>
    <property type="match status" value="1"/>
</dbReference>
<dbReference type="PROSITE" id="PS00584">
    <property type="entry name" value="PFKB_KINASES_2"/>
    <property type="match status" value="1"/>
</dbReference>
<dbReference type="EMBL" id="CP119108">
    <property type="protein sequence ID" value="WEG08147.1"/>
    <property type="molecule type" value="Genomic_DNA"/>
</dbReference>
<dbReference type="GO" id="GO:0016301">
    <property type="term" value="F:kinase activity"/>
    <property type="evidence" value="ECO:0007669"/>
    <property type="project" value="UniProtKB-KW"/>
</dbReference>
<dbReference type="RefSeq" id="WP_275277484.1">
    <property type="nucleotide sequence ID" value="NZ_CP119108.1"/>
</dbReference>